<dbReference type="SUPFAM" id="SSF52540">
    <property type="entry name" value="P-loop containing nucleoside triphosphate hydrolases"/>
    <property type="match status" value="1"/>
</dbReference>
<reference evidence="9 10" key="1">
    <citation type="submission" date="2024-05" db="EMBL/GenBank/DDBJ databases">
        <authorList>
            <person name="Wallberg A."/>
        </authorList>
    </citation>
    <scope>NUCLEOTIDE SEQUENCE [LARGE SCALE GENOMIC DNA]</scope>
</reference>
<keyword evidence="4 5" id="KW-0694">RNA-binding</keyword>
<evidence type="ECO:0000256" key="6">
    <source>
        <dbReference type="SAM" id="Phobius"/>
    </source>
</evidence>
<evidence type="ECO:0000259" key="7">
    <source>
        <dbReference type="PROSITE" id="PS51192"/>
    </source>
</evidence>
<evidence type="ECO:0000256" key="4">
    <source>
        <dbReference type="ARBA" id="ARBA00022884"/>
    </source>
</evidence>
<dbReference type="GO" id="GO:0003724">
    <property type="term" value="F:RNA helicase activity"/>
    <property type="evidence" value="ECO:0007669"/>
    <property type="project" value="UniProtKB-EC"/>
</dbReference>
<dbReference type="InterPro" id="IPR011545">
    <property type="entry name" value="DEAD/DEAH_box_helicase_dom"/>
</dbReference>
<evidence type="ECO:0000256" key="3">
    <source>
        <dbReference type="ARBA" id="ARBA00022840"/>
    </source>
</evidence>
<dbReference type="GO" id="GO:0003723">
    <property type="term" value="F:RNA binding"/>
    <property type="evidence" value="ECO:0007669"/>
    <property type="project" value="UniProtKB-UniRule"/>
</dbReference>
<keyword evidence="3 5" id="KW-0067">ATP-binding</keyword>
<protein>
    <recommendedName>
        <fullName evidence="5">ATP-dependent RNA helicase</fullName>
        <ecNumber evidence="5">3.6.4.13</ecNumber>
    </recommendedName>
</protein>
<evidence type="ECO:0000256" key="1">
    <source>
        <dbReference type="ARBA" id="ARBA00022741"/>
    </source>
</evidence>
<dbReference type="EC" id="3.6.4.13" evidence="5"/>
<dbReference type="PROSITE" id="PS51192">
    <property type="entry name" value="HELICASE_ATP_BIND_1"/>
    <property type="match status" value="1"/>
</dbReference>
<dbReference type="InterPro" id="IPR014001">
    <property type="entry name" value="Helicase_ATP-bd"/>
</dbReference>
<evidence type="ECO:0000256" key="2">
    <source>
        <dbReference type="ARBA" id="ARBA00022801"/>
    </source>
</evidence>
<proteinExistence type="inferred from homology"/>
<name>A0AAV2RZY9_MEGNR</name>
<organism evidence="9 10">
    <name type="scientific">Meganyctiphanes norvegica</name>
    <name type="common">Northern krill</name>
    <name type="synonym">Thysanopoda norvegica</name>
    <dbReference type="NCBI Taxonomy" id="48144"/>
    <lineage>
        <taxon>Eukaryota</taxon>
        <taxon>Metazoa</taxon>
        <taxon>Ecdysozoa</taxon>
        <taxon>Arthropoda</taxon>
        <taxon>Crustacea</taxon>
        <taxon>Multicrustacea</taxon>
        <taxon>Malacostraca</taxon>
        <taxon>Eumalacostraca</taxon>
        <taxon>Eucarida</taxon>
        <taxon>Euphausiacea</taxon>
        <taxon>Euphausiidae</taxon>
        <taxon>Meganyctiphanes</taxon>
    </lineage>
</organism>
<dbReference type="Pfam" id="PF00271">
    <property type="entry name" value="Helicase_C"/>
    <property type="match status" value="1"/>
</dbReference>
<dbReference type="GO" id="GO:0016787">
    <property type="term" value="F:hydrolase activity"/>
    <property type="evidence" value="ECO:0007669"/>
    <property type="project" value="UniProtKB-KW"/>
</dbReference>
<dbReference type="PROSITE" id="PS51194">
    <property type="entry name" value="HELICASE_CTER"/>
    <property type="match status" value="1"/>
</dbReference>
<keyword evidence="5" id="KW-0347">Helicase</keyword>
<dbReference type="InterPro" id="IPR001650">
    <property type="entry name" value="Helicase_C-like"/>
</dbReference>
<keyword evidence="2 5" id="KW-0378">Hydrolase</keyword>
<comment type="catalytic activity">
    <reaction evidence="5">
        <text>ATP + H2O = ADP + phosphate + H(+)</text>
        <dbReference type="Rhea" id="RHEA:13065"/>
        <dbReference type="ChEBI" id="CHEBI:15377"/>
        <dbReference type="ChEBI" id="CHEBI:15378"/>
        <dbReference type="ChEBI" id="CHEBI:30616"/>
        <dbReference type="ChEBI" id="CHEBI:43474"/>
        <dbReference type="ChEBI" id="CHEBI:456216"/>
        <dbReference type="EC" id="3.6.4.13"/>
    </reaction>
</comment>
<keyword evidence="10" id="KW-1185">Reference proteome</keyword>
<dbReference type="EMBL" id="CAXKWB010040175">
    <property type="protein sequence ID" value="CAL4154397.1"/>
    <property type="molecule type" value="Genomic_DNA"/>
</dbReference>
<dbReference type="Proteomes" id="UP001497623">
    <property type="component" value="Unassembled WGS sequence"/>
</dbReference>
<evidence type="ECO:0000313" key="9">
    <source>
        <dbReference type="EMBL" id="CAL4154397.1"/>
    </source>
</evidence>
<comment type="similarity">
    <text evidence="5">Belongs to the DEAD box helicase family.</text>
</comment>
<evidence type="ECO:0000259" key="8">
    <source>
        <dbReference type="PROSITE" id="PS51194"/>
    </source>
</evidence>
<feature type="non-terminal residue" evidence="9">
    <location>
        <position position="690"/>
    </location>
</feature>
<evidence type="ECO:0000313" key="10">
    <source>
        <dbReference type="Proteomes" id="UP001497623"/>
    </source>
</evidence>
<keyword evidence="6" id="KW-0812">Transmembrane</keyword>
<dbReference type="Pfam" id="PF00270">
    <property type="entry name" value="DEAD"/>
    <property type="match status" value="1"/>
</dbReference>
<comment type="function">
    <text evidence="5">RNA helicase.</text>
</comment>
<feature type="domain" description="Helicase C-terminal" evidence="8">
    <location>
        <begin position="484"/>
        <end position="662"/>
    </location>
</feature>
<dbReference type="GO" id="GO:0005524">
    <property type="term" value="F:ATP binding"/>
    <property type="evidence" value="ECO:0007669"/>
    <property type="project" value="UniProtKB-UniRule"/>
</dbReference>
<dbReference type="PANTHER" id="PTHR24031">
    <property type="entry name" value="RNA HELICASE"/>
    <property type="match status" value="1"/>
</dbReference>
<dbReference type="AlphaFoldDB" id="A0AAV2RZY9"/>
<accession>A0AAV2RZY9</accession>
<keyword evidence="1 5" id="KW-0547">Nucleotide-binding</keyword>
<dbReference type="InterPro" id="IPR027417">
    <property type="entry name" value="P-loop_NTPase"/>
</dbReference>
<comment type="caution">
    <text evidence="9">The sequence shown here is derived from an EMBL/GenBank/DDBJ whole genome shotgun (WGS) entry which is preliminary data.</text>
</comment>
<dbReference type="Gene3D" id="3.40.50.300">
    <property type="entry name" value="P-loop containing nucleotide triphosphate hydrolases"/>
    <property type="match status" value="2"/>
</dbReference>
<keyword evidence="6" id="KW-0472">Membrane</keyword>
<comment type="domain">
    <text evidence="5">The Q motif is unique to and characteristic of the DEAD box family of RNA helicases and controls ATP binding and hydrolysis.</text>
</comment>
<dbReference type="CDD" id="cd18787">
    <property type="entry name" value="SF2_C_DEAD"/>
    <property type="match status" value="1"/>
</dbReference>
<sequence>MSSALVKFLGGVCGQGWMTCYLDSLDDNSKKRVREFPGTTTFRFGNDATLNSLKKLEVPCMIAGKNKMISTDVVSSDIPLLLGETVHLQCTPSGHYFIPLLKPNVNCVQNIHQVLHVIDDKNLGDPKLMKLVVFSDASHANLPDGYPKCFIDNKSLWENAHSTKGVSERRLRIDIAAIKEMLERKEISAIKWVETSHQLSDCFTKKGVHLNIFIYIILNCSYNFICIIVNITLALLHASLNYYYVHKTLQFEIKNSFLAHTDCLSPESSPLSLGIAVNVPPGEVDTKIRDVMTINPHLIYIILRNIKKIHSNLAKFLNSNLIIAGGIPNMKESHINLNGYPDIVCGTPGRLEDLINSGQLSLQNCRFFVLDEADGLLKQGHEKLVNNIHQTIPKITPDGKRLQMVVCSATLHSFEIKLIELSHHLHPHSWQDLQLDILDSIGEYSTKGMDTWNDNSWATLRKHVTTDGVHQKDNVRPGNNTPETLSEAVKMLKGEYCIKAIETHNMDKAIIFCRTKLDCDNMERYFNQLGGGARNPTNPYSCVCLHGDRKPNERKQNLDNFKQGMCKFLICTDVAARGIDVNGLPFIINVTLPDEKSNYVHRIGRVGRAERMGLAISLVSAVPEKVSDTSYEKRKNYEKRKIYRKKVILKKINVPHYLASLETEIPIICEKICKLYTHPIKEKDGGVGWG</sequence>
<keyword evidence="6" id="KW-1133">Transmembrane helix</keyword>
<gene>
    <name evidence="9" type="ORF">MNOR_LOCUS31337</name>
</gene>
<feature type="transmembrane region" description="Helical" evidence="6">
    <location>
        <begin position="212"/>
        <end position="236"/>
    </location>
</feature>
<dbReference type="SMART" id="SM00490">
    <property type="entry name" value="HELICc"/>
    <property type="match status" value="1"/>
</dbReference>
<feature type="domain" description="Helicase ATP-binding" evidence="7">
    <location>
        <begin position="309"/>
        <end position="429"/>
    </location>
</feature>
<evidence type="ECO:0000256" key="5">
    <source>
        <dbReference type="RuleBase" id="RU365068"/>
    </source>
</evidence>